<dbReference type="EMBL" id="JABCIY010000168">
    <property type="protein sequence ID" value="KAF7190579.1"/>
    <property type="molecule type" value="Genomic_DNA"/>
</dbReference>
<proteinExistence type="predicted"/>
<gene>
    <name evidence="2" type="ORF">HII31_07738</name>
</gene>
<protein>
    <submittedName>
        <fullName evidence="2">Uncharacterized protein</fullName>
    </submittedName>
</protein>
<keyword evidence="3" id="KW-1185">Reference proteome</keyword>
<dbReference type="Proteomes" id="UP000660729">
    <property type="component" value="Unassembled WGS sequence"/>
</dbReference>
<evidence type="ECO:0000313" key="2">
    <source>
        <dbReference type="EMBL" id="KAF7190579.1"/>
    </source>
</evidence>
<dbReference type="AlphaFoldDB" id="A0A8H6RGL3"/>
<name>A0A8H6RGL3_9PEZI</name>
<organism evidence="2 3">
    <name type="scientific">Pseudocercospora fuligena</name>
    <dbReference type="NCBI Taxonomy" id="685502"/>
    <lineage>
        <taxon>Eukaryota</taxon>
        <taxon>Fungi</taxon>
        <taxon>Dikarya</taxon>
        <taxon>Ascomycota</taxon>
        <taxon>Pezizomycotina</taxon>
        <taxon>Dothideomycetes</taxon>
        <taxon>Dothideomycetidae</taxon>
        <taxon>Mycosphaerellales</taxon>
        <taxon>Mycosphaerellaceae</taxon>
        <taxon>Pseudocercospora</taxon>
    </lineage>
</organism>
<evidence type="ECO:0000256" key="1">
    <source>
        <dbReference type="SAM" id="MobiDB-lite"/>
    </source>
</evidence>
<comment type="caution">
    <text evidence="2">The sequence shown here is derived from an EMBL/GenBank/DDBJ whole genome shotgun (WGS) entry which is preliminary data.</text>
</comment>
<feature type="compositionally biased region" description="Basic and acidic residues" evidence="1">
    <location>
        <begin position="9"/>
        <end position="19"/>
    </location>
</feature>
<accession>A0A8H6RGL3</accession>
<reference evidence="2" key="1">
    <citation type="submission" date="2020-04" db="EMBL/GenBank/DDBJ databases">
        <title>Draft genome resource of the tomato pathogen Pseudocercospora fuligena.</title>
        <authorList>
            <person name="Zaccaron A."/>
        </authorList>
    </citation>
    <scope>NUCLEOTIDE SEQUENCE</scope>
    <source>
        <strain evidence="2">PF001</strain>
    </source>
</reference>
<sequence length="133" mass="15524">MKSNKGKKKADEPIPKAESQRSLQEILDSNKKAATAPDEQAESIFGRPTVYSEPIEREKKEAAAAARDKARWEIDIKLREVTYQIQAISEEFQRAQFAFTLPEMSQARRRHYDNQIDTLYEKRTALLRERERI</sequence>
<evidence type="ECO:0000313" key="3">
    <source>
        <dbReference type="Proteomes" id="UP000660729"/>
    </source>
</evidence>
<feature type="region of interest" description="Disordered" evidence="1">
    <location>
        <begin position="1"/>
        <end position="43"/>
    </location>
</feature>